<keyword evidence="2" id="KW-1185">Reference proteome</keyword>
<dbReference type="Ensembl" id="ENSNBRT00000030728.1">
    <property type="protein sequence ID" value="ENSNBRP00000029965.1"/>
    <property type="gene ID" value="ENSNBRG00000022810.1"/>
</dbReference>
<name>A0A3Q4I0P9_NEOBR</name>
<accession>A0A3Q4I0P9</accession>
<reference evidence="1" key="2">
    <citation type="submission" date="2025-09" db="UniProtKB">
        <authorList>
            <consortium name="Ensembl"/>
        </authorList>
    </citation>
    <scope>IDENTIFICATION</scope>
</reference>
<proteinExistence type="predicted"/>
<dbReference type="Bgee" id="ENSNBRG00000022810">
    <property type="expression patterns" value="Expressed in heart and 1 other cell type or tissue"/>
</dbReference>
<organism evidence="1 2">
    <name type="scientific">Neolamprologus brichardi</name>
    <name type="common">Fairy cichlid</name>
    <name type="synonym">Lamprologus brichardi</name>
    <dbReference type="NCBI Taxonomy" id="32507"/>
    <lineage>
        <taxon>Eukaryota</taxon>
        <taxon>Metazoa</taxon>
        <taxon>Chordata</taxon>
        <taxon>Craniata</taxon>
        <taxon>Vertebrata</taxon>
        <taxon>Euteleostomi</taxon>
        <taxon>Actinopterygii</taxon>
        <taxon>Neopterygii</taxon>
        <taxon>Teleostei</taxon>
        <taxon>Neoteleostei</taxon>
        <taxon>Acanthomorphata</taxon>
        <taxon>Ovalentaria</taxon>
        <taxon>Cichlomorphae</taxon>
        <taxon>Cichliformes</taxon>
        <taxon>Cichlidae</taxon>
        <taxon>African cichlids</taxon>
        <taxon>Pseudocrenilabrinae</taxon>
        <taxon>Lamprologini</taxon>
        <taxon>Neolamprologus</taxon>
    </lineage>
</organism>
<evidence type="ECO:0000313" key="2">
    <source>
        <dbReference type="Proteomes" id="UP000261580"/>
    </source>
</evidence>
<dbReference type="Proteomes" id="UP000261580">
    <property type="component" value="Unassembled WGS sequence"/>
</dbReference>
<sequence>SWTVCGPLSWELRLCERLWRGSCTTSSPSTVPTSTTATWLCSVTP</sequence>
<protein>
    <submittedName>
        <fullName evidence="1">Uncharacterized protein</fullName>
    </submittedName>
</protein>
<dbReference type="AlphaFoldDB" id="A0A3Q4I0P9"/>
<evidence type="ECO:0000313" key="1">
    <source>
        <dbReference type="Ensembl" id="ENSNBRP00000029965.1"/>
    </source>
</evidence>
<reference evidence="1" key="1">
    <citation type="submission" date="2025-08" db="UniProtKB">
        <authorList>
            <consortium name="Ensembl"/>
        </authorList>
    </citation>
    <scope>IDENTIFICATION</scope>
</reference>